<dbReference type="AlphaFoldDB" id="A0A6J5Z801"/>
<dbReference type="SUPFAM" id="SSF88688">
    <property type="entry name" value="Families 57/38 glycoside transferase middle domain"/>
    <property type="match status" value="1"/>
</dbReference>
<evidence type="ECO:0000259" key="4">
    <source>
        <dbReference type="Pfam" id="PF09210"/>
    </source>
</evidence>
<dbReference type="GO" id="GO:0005576">
    <property type="term" value="C:extracellular region"/>
    <property type="evidence" value="ECO:0007669"/>
    <property type="project" value="TreeGrafter"/>
</dbReference>
<dbReference type="Pfam" id="PF09210">
    <property type="entry name" value="BE_C"/>
    <property type="match status" value="1"/>
</dbReference>
<dbReference type="PANTHER" id="PTHR41695:SF1">
    <property type="entry name" value="1,4-ALPHA-GLUCAN BRANCHING ENZYME TK1436"/>
    <property type="match status" value="1"/>
</dbReference>
<dbReference type="PANTHER" id="PTHR41695">
    <property type="entry name" value="1,4-ALPHA-GLUCAN BRANCHING ENZYME RV3031-RELATED"/>
    <property type="match status" value="1"/>
</dbReference>
<dbReference type="GO" id="GO:0030979">
    <property type="term" value="P:alpha-glucan biosynthetic process"/>
    <property type="evidence" value="ECO:0007669"/>
    <property type="project" value="InterPro"/>
</dbReference>
<evidence type="ECO:0000313" key="5">
    <source>
        <dbReference type="EMBL" id="CAB4336580.1"/>
    </source>
</evidence>
<dbReference type="InterPro" id="IPR027291">
    <property type="entry name" value="Glyco_hydro_38_N_sf"/>
</dbReference>
<protein>
    <submittedName>
        <fullName evidence="5">Unannotated protein</fullName>
    </submittedName>
</protein>
<dbReference type="InterPro" id="IPR028995">
    <property type="entry name" value="Glyco_hydro_57/38_cen_sf"/>
</dbReference>
<dbReference type="InterPro" id="IPR040042">
    <property type="entry name" value="Branching_enz_MT3115-like"/>
</dbReference>
<dbReference type="Gene3D" id="1.20.1430.10">
    <property type="entry name" value="Families 57/38 glycoside transferase, middle domain"/>
    <property type="match status" value="1"/>
</dbReference>
<evidence type="ECO:0000256" key="2">
    <source>
        <dbReference type="ARBA" id="ARBA00023277"/>
    </source>
</evidence>
<dbReference type="InterPro" id="IPR015293">
    <property type="entry name" value="BE_C"/>
</dbReference>
<keyword evidence="2" id="KW-0119">Carbohydrate metabolism</keyword>
<organism evidence="5">
    <name type="scientific">freshwater metagenome</name>
    <dbReference type="NCBI Taxonomy" id="449393"/>
    <lineage>
        <taxon>unclassified sequences</taxon>
        <taxon>metagenomes</taxon>
        <taxon>ecological metagenomes</taxon>
    </lineage>
</organism>
<accession>A0A6J5Z801</accession>
<dbReference type="GO" id="GO:0003844">
    <property type="term" value="F:1,4-alpha-glucan branching enzyme activity"/>
    <property type="evidence" value="ECO:0007669"/>
    <property type="project" value="InterPro"/>
</dbReference>
<reference evidence="5" key="1">
    <citation type="submission" date="2020-05" db="EMBL/GenBank/DDBJ databases">
        <authorList>
            <person name="Chiriac C."/>
            <person name="Salcher M."/>
            <person name="Ghai R."/>
            <person name="Kavagutti S V."/>
        </authorList>
    </citation>
    <scope>NUCLEOTIDE SEQUENCE</scope>
</reference>
<dbReference type="InterPro" id="IPR004300">
    <property type="entry name" value="Glyco_hydro_57_N"/>
</dbReference>
<dbReference type="Pfam" id="PF03065">
    <property type="entry name" value="Glyco_hydro_57"/>
    <property type="match status" value="1"/>
</dbReference>
<evidence type="ECO:0000259" key="3">
    <source>
        <dbReference type="Pfam" id="PF03065"/>
    </source>
</evidence>
<comment type="similarity">
    <text evidence="1">Belongs to the glycosyl hydrolase 57 family.</text>
</comment>
<feature type="domain" description="1,4-alpha-glucan branching enzyme C-terminal" evidence="4">
    <location>
        <begin position="399"/>
        <end position="441"/>
    </location>
</feature>
<proteinExistence type="inferred from homology"/>
<gene>
    <name evidence="5" type="ORF">UFOPK3547_00223</name>
</gene>
<dbReference type="EMBL" id="CAESAN010000010">
    <property type="protein sequence ID" value="CAB4336580.1"/>
    <property type="molecule type" value="Genomic_DNA"/>
</dbReference>
<dbReference type="InterPro" id="IPR011330">
    <property type="entry name" value="Glyco_hydro/deAcase_b/a-brl"/>
</dbReference>
<evidence type="ECO:0000256" key="1">
    <source>
        <dbReference type="ARBA" id="ARBA00006821"/>
    </source>
</evidence>
<dbReference type="InterPro" id="IPR037090">
    <property type="entry name" value="57_glycoside_trans_central"/>
</dbReference>
<dbReference type="Gene3D" id="3.20.110.10">
    <property type="entry name" value="Glycoside hydrolase 38, N terminal domain"/>
    <property type="match status" value="1"/>
</dbReference>
<feature type="domain" description="Glycoside hydrolase family 57 N-terminal" evidence="3">
    <location>
        <begin position="136"/>
        <end position="342"/>
    </location>
</feature>
<sequence length="463" mass="50400">MAQPGRVAILLHTHMPYVEGFGTWPFGEEWLWEAIATSYLPVADLLDAGAPLTLSLTPVLCDQLEAPGAIGRCIEFLSEVRPESHRLDAEGCRESGHPELGDELERAALQYVEALAGIESCAGDVLGRLAPHAAWTSSATHAILPLLATDSGVRLQVENGVESHRARFGDGWRGGFWIPECAHEPWIDRLLEEAGVHAACIELTGHFGAGDPRNLRVLRSPDGPLLVPIDRQMIDLVWGADGYPAAQAYRDNHRKTTFDHRPWANSGEVYDTELAREQVQRDAGDFAERCVDRVRDGGLCTLAFDTELFGLWWHEGPLFLKALVEQLDARGVELLTLDDAVEGIEADPWPSGFDGATSWGRSNSLRTWSSPKVAGIADRARAAELRAVAEGPGLSPRSGRELLALQSSDWAFLEADDLAGPYPLTRFEGHLENFNTALGAVPSEPSALRNLAPALSLAPLLEP</sequence>
<name>A0A6J5Z801_9ZZZZ</name>
<dbReference type="SUPFAM" id="SSF88713">
    <property type="entry name" value="Glycoside hydrolase/deacetylase"/>
    <property type="match status" value="1"/>
</dbReference>